<dbReference type="PANTHER" id="PTHR43525">
    <property type="entry name" value="PROTEIN MALY"/>
    <property type="match status" value="1"/>
</dbReference>
<dbReference type="RefSeq" id="WP_015556054.1">
    <property type="nucleotide sequence ID" value="NC_021038.1"/>
</dbReference>
<evidence type="ECO:0000256" key="1">
    <source>
        <dbReference type="ARBA" id="ARBA00001933"/>
    </source>
</evidence>
<evidence type="ECO:0000256" key="5">
    <source>
        <dbReference type="ARBA" id="ARBA00037974"/>
    </source>
</evidence>
<dbReference type="NCBIfam" id="TIGR04350">
    <property type="entry name" value="C_S_lyase_PatB"/>
    <property type="match status" value="1"/>
</dbReference>
<keyword evidence="4" id="KW-0456">Lyase</keyword>
<dbReference type="KEGG" id="sbr:SY1_04820"/>
<evidence type="ECO:0000256" key="4">
    <source>
        <dbReference type="ARBA" id="ARBA00023239"/>
    </source>
</evidence>
<dbReference type="EC" id="4.4.1.13" evidence="2"/>
<evidence type="ECO:0000313" key="8">
    <source>
        <dbReference type="Proteomes" id="UP000008957"/>
    </source>
</evidence>
<dbReference type="InterPro" id="IPR015422">
    <property type="entry name" value="PyrdxlP-dep_Trfase_small"/>
</dbReference>
<dbReference type="PANTHER" id="PTHR43525:SF1">
    <property type="entry name" value="PROTEIN MALY"/>
    <property type="match status" value="1"/>
</dbReference>
<dbReference type="CDD" id="cd00609">
    <property type="entry name" value="AAT_like"/>
    <property type="match status" value="1"/>
</dbReference>
<protein>
    <recommendedName>
        <fullName evidence="2">cysteine-S-conjugate beta-lyase</fullName>
        <ecNumber evidence="2">4.4.1.13</ecNumber>
    </recommendedName>
</protein>
<dbReference type="InterPro" id="IPR015424">
    <property type="entry name" value="PyrdxlP-dep_Trfase"/>
</dbReference>
<dbReference type="GO" id="GO:0030170">
    <property type="term" value="F:pyridoxal phosphate binding"/>
    <property type="evidence" value="ECO:0007669"/>
    <property type="project" value="InterPro"/>
</dbReference>
<gene>
    <name evidence="7" type="ORF">SY1_04820</name>
</gene>
<dbReference type="Pfam" id="PF00155">
    <property type="entry name" value="Aminotran_1_2"/>
    <property type="match status" value="1"/>
</dbReference>
<keyword evidence="7" id="KW-0032">Aminotransferase</keyword>
<reference evidence="8" key="1">
    <citation type="submission" date="2010-03" db="EMBL/GenBank/DDBJ databases">
        <title>The genome sequence of Synergistetes sp. SGP1.</title>
        <authorList>
            <consortium name="metaHIT consortium -- http://www.metahit.eu/"/>
            <person name="Pajon A."/>
            <person name="Turner K."/>
            <person name="Parkhill J."/>
            <person name="Wade W."/>
            <person name="Vartoukian S."/>
        </authorList>
    </citation>
    <scope>NUCLEOTIDE SEQUENCE [LARGE SCALE GENOMIC DNA]</scope>
    <source>
        <strain evidence="8">SGP1</strain>
    </source>
</reference>
<evidence type="ECO:0000256" key="3">
    <source>
        <dbReference type="ARBA" id="ARBA00022898"/>
    </source>
</evidence>
<accession>A0AB94IVZ6</accession>
<organism evidence="7 8">
    <name type="scientific">Fretibacterium fastidiosum</name>
    <dbReference type="NCBI Taxonomy" id="651822"/>
    <lineage>
        <taxon>Bacteria</taxon>
        <taxon>Thermotogati</taxon>
        <taxon>Synergistota</taxon>
        <taxon>Synergistia</taxon>
        <taxon>Synergistales</taxon>
        <taxon>Aminobacteriaceae</taxon>
        <taxon>Fretibacterium</taxon>
    </lineage>
</organism>
<comment type="similarity">
    <text evidence="5">Belongs to the class-II pyridoxal-phosphate-dependent aminotransferase family. MalY/PatB cystathionine beta-lyase subfamily.</text>
</comment>
<dbReference type="Gene3D" id="3.40.640.10">
    <property type="entry name" value="Type I PLP-dependent aspartate aminotransferase-like (Major domain)"/>
    <property type="match status" value="1"/>
</dbReference>
<dbReference type="EMBL" id="FP929056">
    <property type="protein sequence ID" value="CBL27907.1"/>
    <property type="molecule type" value="Genomic_DNA"/>
</dbReference>
<name>A0AB94IVZ6_9BACT</name>
<dbReference type="AlphaFoldDB" id="A0AB94IVZ6"/>
<dbReference type="InterPro" id="IPR004839">
    <property type="entry name" value="Aminotransferase_I/II_large"/>
</dbReference>
<comment type="cofactor">
    <cofactor evidence="1">
        <name>pyridoxal 5'-phosphate</name>
        <dbReference type="ChEBI" id="CHEBI:597326"/>
    </cofactor>
</comment>
<keyword evidence="8" id="KW-1185">Reference proteome</keyword>
<keyword evidence="3" id="KW-0663">Pyridoxal phosphate</keyword>
<dbReference type="GO" id="GO:0008483">
    <property type="term" value="F:transaminase activity"/>
    <property type="evidence" value="ECO:0007669"/>
    <property type="project" value="UniProtKB-KW"/>
</dbReference>
<sequence length="396" mass="45234">MAYDFDKVIDRRGTSCSKWDADPNKTIPGVEYPVDRDVLPVWVADMDFEVAPEITEALAERVRHGIFGYTKVPDACYDAIIGWQERRHGWRIKREWITFTPGAVSAAHMAMQAYCQVGDTAIIQPPVYYPFYRTVHNNGGLLSCSCLRRSGSRYEMDFDDFERRAAEDRTTVFILCSPHNPIGRVWREEELERVGEICMRHGVRVFADELHCDIVMPGYRHIPFAGLNPEFAAHSITVISPSKTFNLAGLQATAAIIPDPEMRRRFENVKARNSLSDPNLFAITAMEVAYSRGDKWLDEVLAYIKGNYDFLVEYMGKKLPKVKVMPLEGTYLAWMDFSAMESDERALQKRMLTRGKVWLDEGWIFGEGGAGFERIVLACPRSTLREAVDRMARAFE</sequence>
<evidence type="ECO:0000313" key="7">
    <source>
        <dbReference type="EMBL" id="CBL27907.1"/>
    </source>
</evidence>
<proteinExistence type="inferred from homology"/>
<dbReference type="InterPro" id="IPR051798">
    <property type="entry name" value="Class-II_PLP-Dep_Aminotrans"/>
</dbReference>
<keyword evidence="7" id="KW-0808">Transferase</keyword>
<evidence type="ECO:0000259" key="6">
    <source>
        <dbReference type="Pfam" id="PF00155"/>
    </source>
</evidence>
<reference evidence="7 8" key="2">
    <citation type="submission" date="2010-03" db="EMBL/GenBank/DDBJ databases">
        <authorList>
            <person name="Pajon A."/>
        </authorList>
    </citation>
    <scope>NUCLEOTIDE SEQUENCE [LARGE SCALE GENOMIC DNA]</scope>
    <source>
        <strain evidence="7 8">SGP1</strain>
    </source>
</reference>
<dbReference type="Gene3D" id="3.90.1150.10">
    <property type="entry name" value="Aspartate Aminotransferase, domain 1"/>
    <property type="match status" value="1"/>
</dbReference>
<feature type="domain" description="Aminotransferase class I/classII large" evidence="6">
    <location>
        <begin position="45"/>
        <end position="390"/>
    </location>
</feature>
<dbReference type="Proteomes" id="UP000008957">
    <property type="component" value="Chromosome"/>
</dbReference>
<dbReference type="InterPro" id="IPR015421">
    <property type="entry name" value="PyrdxlP-dep_Trfase_major"/>
</dbReference>
<dbReference type="GO" id="GO:0047804">
    <property type="term" value="F:cysteine-S-conjugate beta-lyase activity"/>
    <property type="evidence" value="ECO:0007669"/>
    <property type="project" value="UniProtKB-EC"/>
</dbReference>
<evidence type="ECO:0000256" key="2">
    <source>
        <dbReference type="ARBA" id="ARBA00012224"/>
    </source>
</evidence>
<dbReference type="SUPFAM" id="SSF53383">
    <property type="entry name" value="PLP-dependent transferases"/>
    <property type="match status" value="1"/>
</dbReference>
<dbReference type="InterPro" id="IPR027619">
    <property type="entry name" value="C-S_lyase_PatB-like"/>
</dbReference>